<dbReference type="STRING" id="525904.Tter_0191"/>
<dbReference type="GO" id="GO:0052656">
    <property type="term" value="F:L-isoleucine-2-oxoglutarate transaminase activity"/>
    <property type="evidence" value="ECO:0007669"/>
    <property type="project" value="RHEA"/>
</dbReference>
<dbReference type="InterPro" id="IPR043132">
    <property type="entry name" value="BCAT-like_C"/>
</dbReference>
<evidence type="ECO:0000313" key="19">
    <source>
        <dbReference type="Proteomes" id="UP000000323"/>
    </source>
</evidence>
<dbReference type="InterPro" id="IPR036038">
    <property type="entry name" value="Aminotransferase-like"/>
</dbReference>
<evidence type="ECO:0000256" key="10">
    <source>
        <dbReference type="ARBA" id="ARBA00022898"/>
    </source>
</evidence>
<reference evidence="19" key="1">
    <citation type="journal article" date="2010" name="Stand. Genomic Sci.">
        <title>Complete genome sequence of 'Thermobaculum terrenum' type strain (YNP1).</title>
        <authorList>
            <person name="Kiss H."/>
            <person name="Cleland D."/>
            <person name="Lapidus A."/>
            <person name="Lucas S."/>
            <person name="Glavina Del Rio T."/>
            <person name="Nolan M."/>
            <person name="Tice H."/>
            <person name="Han C."/>
            <person name="Goodwin L."/>
            <person name="Pitluck S."/>
            <person name="Liolios K."/>
            <person name="Ivanova N."/>
            <person name="Mavromatis K."/>
            <person name="Ovchinnikova G."/>
            <person name="Pati A."/>
            <person name="Chen A."/>
            <person name="Palaniappan K."/>
            <person name="Land M."/>
            <person name="Hauser L."/>
            <person name="Chang Y."/>
            <person name="Jeffries C."/>
            <person name="Lu M."/>
            <person name="Brettin T."/>
            <person name="Detter J."/>
            <person name="Goker M."/>
            <person name="Tindall B."/>
            <person name="Beck B."/>
            <person name="McDermott T."/>
            <person name="Woyke T."/>
            <person name="Bristow J."/>
            <person name="Eisen J."/>
            <person name="Markowitz V."/>
            <person name="Hugenholtz P."/>
            <person name="Kyrpides N."/>
            <person name="Klenk H."/>
            <person name="Cheng J."/>
        </authorList>
    </citation>
    <scope>NUCLEOTIDE SEQUENCE [LARGE SCALE GENOMIC DNA]</scope>
    <source>
        <strain evidence="19">ATCC BAA-798 / YNP1</strain>
    </source>
</reference>
<evidence type="ECO:0000256" key="16">
    <source>
        <dbReference type="RuleBase" id="RU004516"/>
    </source>
</evidence>
<dbReference type="FunFam" id="3.20.10.10:FF:000002">
    <property type="entry name" value="D-alanine aminotransferase"/>
    <property type="match status" value="1"/>
</dbReference>
<evidence type="ECO:0000256" key="1">
    <source>
        <dbReference type="ARBA" id="ARBA00001933"/>
    </source>
</evidence>
<proteinExistence type="inferred from homology"/>
<keyword evidence="9 17" id="KW-0808">Transferase</keyword>
<dbReference type="GO" id="GO:0009099">
    <property type="term" value="P:L-valine biosynthetic process"/>
    <property type="evidence" value="ECO:0007669"/>
    <property type="project" value="UniProtKB-UniPathway"/>
</dbReference>
<evidence type="ECO:0000256" key="5">
    <source>
        <dbReference type="ARBA" id="ARBA00005072"/>
    </source>
</evidence>
<dbReference type="SUPFAM" id="SSF56752">
    <property type="entry name" value="D-aminoacid aminotransferase-like PLP-dependent enzymes"/>
    <property type="match status" value="1"/>
</dbReference>
<comment type="function">
    <text evidence="2 17">Acts on leucine, isoleucine and valine.</text>
</comment>
<comment type="similarity">
    <text evidence="6 15">Belongs to the class-IV pyridoxal-phosphate-dependent aminotransferase family.</text>
</comment>
<dbReference type="GO" id="GO:0052655">
    <property type="term" value="F:L-valine-2-oxoglutarate transaminase activity"/>
    <property type="evidence" value="ECO:0007669"/>
    <property type="project" value="RHEA"/>
</dbReference>
<dbReference type="KEGG" id="ttr:Tter_0191"/>
<dbReference type="RefSeq" id="WP_012874148.1">
    <property type="nucleotide sequence ID" value="NC_013525.1"/>
</dbReference>
<dbReference type="NCBIfam" id="NF005146">
    <property type="entry name" value="PRK06606.1"/>
    <property type="match status" value="1"/>
</dbReference>
<evidence type="ECO:0000256" key="11">
    <source>
        <dbReference type="ARBA" id="ARBA00023304"/>
    </source>
</evidence>
<protein>
    <recommendedName>
        <fullName evidence="17">Branched-chain-amino-acid aminotransferase</fullName>
        <shortName evidence="17">BCAT</shortName>
        <ecNumber evidence="17">2.6.1.42</ecNumber>
    </recommendedName>
</protein>
<dbReference type="EMBL" id="CP001825">
    <property type="protein sequence ID" value="ACZ41113.1"/>
    <property type="molecule type" value="Genomic_DNA"/>
</dbReference>
<evidence type="ECO:0000256" key="9">
    <source>
        <dbReference type="ARBA" id="ARBA00022679"/>
    </source>
</evidence>
<dbReference type="InterPro" id="IPR018300">
    <property type="entry name" value="Aminotrans_IV_CS"/>
</dbReference>
<evidence type="ECO:0000256" key="7">
    <source>
        <dbReference type="ARBA" id="ARBA00022576"/>
    </source>
</evidence>
<dbReference type="HOGENOM" id="CLU_020844_3_1_0"/>
<evidence type="ECO:0000256" key="6">
    <source>
        <dbReference type="ARBA" id="ARBA00009320"/>
    </source>
</evidence>
<dbReference type="InterPro" id="IPR050571">
    <property type="entry name" value="Class-IV_PLP-Dep_Aminotrnsfr"/>
</dbReference>
<dbReference type="InterPro" id="IPR043131">
    <property type="entry name" value="BCAT-like_N"/>
</dbReference>
<evidence type="ECO:0000256" key="2">
    <source>
        <dbReference type="ARBA" id="ARBA00003109"/>
    </source>
</evidence>
<dbReference type="InterPro" id="IPR005785">
    <property type="entry name" value="B_amino_transI"/>
</dbReference>
<evidence type="ECO:0000256" key="15">
    <source>
        <dbReference type="RuleBase" id="RU004106"/>
    </source>
</evidence>
<dbReference type="GO" id="GO:0052654">
    <property type="term" value="F:L-leucine-2-oxoglutarate transaminase activity"/>
    <property type="evidence" value="ECO:0007669"/>
    <property type="project" value="RHEA"/>
</dbReference>
<dbReference type="eggNOG" id="COG0115">
    <property type="taxonomic scope" value="Bacteria"/>
</dbReference>
<dbReference type="PROSITE" id="PS00770">
    <property type="entry name" value="AA_TRANSFER_CLASS_4"/>
    <property type="match status" value="1"/>
</dbReference>
<evidence type="ECO:0000256" key="8">
    <source>
        <dbReference type="ARBA" id="ARBA00022605"/>
    </source>
</evidence>
<organism evidence="18 19">
    <name type="scientific">Thermobaculum terrenum (strain ATCC BAA-798 / CCMEE 7001 / YNP1)</name>
    <dbReference type="NCBI Taxonomy" id="525904"/>
    <lineage>
        <taxon>Bacteria</taxon>
        <taxon>Bacillati</taxon>
        <taxon>Chloroflexota</taxon>
        <taxon>Chloroflexia</taxon>
        <taxon>Candidatus Thermobaculales</taxon>
        <taxon>Candidatus Thermobaculaceae</taxon>
        <taxon>Thermobaculum</taxon>
    </lineage>
</organism>
<dbReference type="AlphaFoldDB" id="D1CDV7"/>
<dbReference type="UniPathway" id="UPA00049">
    <property type="reaction ID" value="UER00062"/>
</dbReference>
<comment type="cofactor">
    <cofactor evidence="1 16">
        <name>pyridoxal 5'-phosphate</name>
        <dbReference type="ChEBI" id="CHEBI:597326"/>
    </cofactor>
</comment>
<dbReference type="Pfam" id="PF01063">
    <property type="entry name" value="Aminotran_4"/>
    <property type="match status" value="1"/>
</dbReference>
<accession>D1CDV7</accession>
<keyword evidence="11 17" id="KW-0100">Branched-chain amino acid biosynthesis</keyword>
<comment type="pathway">
    <text evidence="4 17">Amino-acid biosynthesis; L-valine biosynthesis; L-valine from pyruvate: step 4/4.</text>
</comment>
<keyword evidence="8 17" id="KW-0028">Amino-acid biosynthesis</keyword>
<dbReference type="Gene3D" id="3.20.10.10">
    <property type="entry name" value="D-amino Acid Aminotransferase, subunit A, domain 2"/>
    <property type="match status" value="1"/>
</dbReference>
<dbReference type="UniPathway" id="UPA00047">
    <property type="reaction ID" value="UER00058"/>
</dbReference>
<evidence type="ECO:0000256" key="12">
    <source>
        <dbReference type="ARBA" id="ARBA00048212"/>
    </source>
</evidence>
<comment type="pathway">
    <text evidence="5 17">Amino-acid biosynthesis; L-leucine biosynthesis; L-leucine from 3-methyl-2-oxobutanoate: step 4/4.</text>
</comment>
<comment type="catalytic activity">
    <reaction evidence="13 17">
        <text>L-isoleucine + 2-oxoglutarate = (S)-3-methyl-2-oxopentanoate + L-glutamate</text>
        <dbReference type="Rhea" id="RHEA:24801"/>
        <dbReference type="ChEBI" id="CHEBI:16810"/>
        <dbReference type="ChEBI" id="CHEBI:29985"/>
        <dbReference type="ChEBI" id="CHEBI:35146"/>
        <dbReference type="ChEBI" id="CHEBI:58045"/>
        <dbReference type="EC" id="2.6.1.42"/>
    </reaction>
</comment>
<evidence type="ECO:0000256" key="4">
    <source>
        <dbReference type="ARBA" id="ARBA00004931"/>
    </source>
</evidence>
<dbReference type="InterPro" id="IPR001544">
    <property type="entry name" value="Aminotrans_IV"/>
</dbReference>
<evidence type="ECO:0000313" key="18">
    <source>
        <dbReference type="EMBL" id="ACZ41113.1"/>
    </source>
</evidence>
<dbReference type="Gene3D" id="3.30.470.10">
    <property type="match status" value="1"/>
</dbReference>
<dbReference type="GO" id="GO:0009097">
    <property type="term" value="P:isoleucine biosynthetic process"/>
    <property type="evidence" value="ECO:0007669"/>
    <property type="project" value="UniProtKB-UniPathway"/>
</dbReference>
<gene>
    <name evidence="17" type="primary">ilvE</name>
    <name evidence="18" type="ordered locus">Tter_0191</name>
</gene>
<dbReference type="Proteomes" id="UP000000323">
    <property type="component" value="Chromosome 1"/>
</dbReference>
<comment type="catalytic activity">
    <reaction evidence="14 17">
        <text>L-leucine + 2-oxoglutarate = 4-methyl-2-oxopentanoate + L-glutamate</text>
        <dbReference type="Rhea" id="RHEA:18321"/>
        <dbReference type="ChEBI" id="CHEBI:16810"/>
        <dbReference type="ChEBI" id="CHEBI:17865"/>
        <dbReference type="ChEBI" id="CHEBI:29985"/>
        <dbReference type="ChEBI" id="CHEBI:57427"/>
        <dbReference type="EC" id="2.6.1.42"/>
    </reaction>
</comment>
<evidence type="ECO:0000256" key="3">
    <source>
        <dbReference type="ARBA" id="ARBA00004824"/>
    </source>
</evidence>
<sequence>MTVKAEQKPKPIPTDLETNWCYFKGEIMPLADAKVSVATHALNYGTACFEGIRAYWNDNQQQMYVLKMREHYQRFLRNCGLIKIKLNQTVEDLCNITLEVLRKNQYKQDVYIRPLAFKATPTIKLMLSGLEDEVTIYTFPMGNYVDISSGLNVSISSWQRINDNAIPARGKICGAYVNSALAVDDALQAGFDEAIFLTKDGNVSEGSSCNLFIIRGKELITPAVTEDILEGITRAAIIELVSAEEDLGLRVIERPIDRSELYQADEVFFCGTGVQVSPVTRIDDRAIGNGTPGKFTLEIQKRYFAAARGDNDKYMHWVTPVY</sequence>
<evidence type="ECO:0000256" key="13">
    <source>
        <dbReference type="ARBA" id="ARBA00048798"/>
    </source>
</evidence>
<dbReference type="NCBIfam" id="TIGR01122">
    <property type="entry name" value="ilvE_I"/>
    <property type="match status" value="1"/>
</dbReference>
<comment type="catalytic activity">
    <reaction evidence="12 17">
        <text>L-valine + 2-oxoglutarate = 3-methyl-2-oxobutanoate + L-glutamate</text>
        <dbReference type="Rhea" id="RHEA:24813"/>
        <dbReference type="ChEBI" id="CHEBI:11851"/>
        <dbReference type="ChEBI" id="CHEBI:16810"/>
        <dbReference type="ChEBI" id="CHEBI:29985"/>
        <dbReference type="ChEBI" id="CHEBI:57762"/>
        <dbReference type="EC" id="2.6.1.42"/>
    </reaction>
</comment>
<dbReference type="EC" id="2.6.1.42" evidence="17"/>
<dbReference type="UniPathway" id="UPA00048">
    <property type="reaction ID" value="UER00073"/>
</dbReference>
<comment type="pathway">
    <text evidence="3 17">Amino-acid biosynthesis; L-isoleucine biosynthesis; L-isoleucine from 2-oxobutanoate: step 4/4.</text>
</comment>
<evidence type="ECO:0000256" key="14">
    <source>
        <dbReference type="ARBA" id="ARBA00049229"/>
    </source>
</evidence>
<dbReference type="PANTHER" id="PTHR42743">
    <property type="entry name" value="AMINO-ACID AMINOTRANSFERASE"/>
    <property type="match status" value="1"/>
</dbReference>
<keyword evidence="19" id="KW-1185">Reference proteome</keyword>
<dbReference type="PANTHER" id="PTHR42743:SF4">
    <property type="entry name" value="BRANCHED-CHAIN-AMINO-ACID AMINOTRANSFERASE-RELATED"/>
    <property type="match status" value="1"/>
</dbReference>
<evidence type="ECO:0000256" key="17">
    <source>
        <dbReference type="RuleBase" id="RU364094"/>
    </source>
</evidence>
<keyword evidence="10 16" id="KW-0663">Pyridoxal phosphate</keyword>
<name>D1CDV7_THET1</name>
<keyword evidence="7 17" id="KW-0032">Aminotransferase</keyword>
<dbReference type="GO" id="GO:0009098">
    <property type="term" value="P:L-leucine biosynthetic process"/>
    <property type="evidence" value="ECO:0007669"/>
    <property type="project" value="UniProtKB-UniPathway"/>
</dbReference>